<dbReference type="OrthoDB" id="4335181at2"/>
<reference evidence="3 4" key="1">
    <citation type="submission" date="2015-11" db="EMBL/GenBank/DDBJ databases">
        <title>Genome-wide analysis reveals the secondary metabolome in Streptomyces kanasensis ZX01.</title>
        <authorList>
            <person name="Zhang G."/>
            <person name="Han L."/>
            <person name="Feng J."/>
            <person name="Zhang X."/>
        </authorList>
    </citation>
    <scope>NUCLEOTIDE SEQUENCE [LARGE SCALE GENOMIC DNA]</scope>
    <source>
        <strain evidence="3 4">ZX01</strain>
    </source>
</reference>
<dbReference type="EMBL" id="LNSV01000069">
    <property type="protein sequence ID" value="KUH36643.1"/>
    <property type="molecule type" value="Genomic_DNA"/>
</dbReference>
<dbReference type="Gene3D" id="3.30.750.24">
    <property type="entry name" value="STAS domain"/>
    <property type="match status" value="1"/>
</dbReference>
<comment type="caution">
    <text evidence="3">The sequence shown here is derived from an EMBL/GenBank/DDBJ whole genome shotgun (WGS) entry which is preliminary data.</text>
</comment>
<evidence type="ECO:0000313" key="3">
    <source>
        <dbReference type="EMBL" id="KUH36643.1"/>
    </source>
</evidence>
<feature type="domain" description="STAS" evidence="2">
    <location>
        <begin position="1"/>
        <end position="91"/>
    </location>
</feature>
<accession>A0A100Y2U1</accession>
<keyword evidence="4" id="KW-1185">Reference proteome</keyword>
<proteinExistence type="predicted"/>
<dbReference type="AlphaFoldDB" id="A0A100Y2U1"/>
<dbReference type="InterPro" id="IPR058548">
    <property type="entry name" value="MlaB-like_STAS"/>
</dbReference>
<feature type="compositionally biased region" description="Low complexity" evidence="1">
    <location>
        <begin position="107"/>
        <end position="116"/>
    </location>
</feature>
<dbReference type="PROSITE" id="PS50801">
    <property type="entry name" value="STAS"/>
    <property type="match status" value="1"/>
</dbReference>
<dbReference type="Pfam" id="PF13466">
    <property type="entry name" value="STAS_2"/>
    <property type="match status" value="1"/>
</dbReference>
<feature type="region of interest" description="Disordered" evidence="1">
    <location>
        <begin position="95"/>
        <end position="116"/>
    </location>
</feature>
<dbReference type="InterPro" id="IPR002645">
    <property type="entry name" value="STAS_dom"/>
</dbReference>
<protein>
    <recommendedName>
        <fullName evidence="2">STAS domain-containing protein</fullName>
    </recommendedName>
</protein>
<evidence type="ECO:0000259" key="2">
    <source>
        <dbReference type="PROSITE" id="PS50801"/>
    </source>
</evidence>
<evidence type="ECO:0000256" key="1">
    <source>
        <dbReference type="SAM" id="MobiDB-lite"/>
    </source>
</evidence>
<dbReference type="SUPFAM" id="SSF52091">
    <property type="entry name" value="SpoIIaa-like"/>
    <property type="match status" value="1"/>
</dbReference>
<sequence>MDATDPKVFHVAGPVEPADVPRLCEELSALLREGTAAGGEVVCEVGGVGRPGLATVDALARLHLTARRLGHRMAVRGAGPDLRLLLELVGLAGILSPPAGPAGRRGGTSASRPGTT</sequence>
<dbReference type="RefSeq" id="WP_058944076.1">
    <property type="nucleotide sequence ID" value="NZ_LNSV01000069.1"/>
</dbReference>
<dbReference type="STRING" id="936756.ATE80_22530"/>
<dbReference type="InterPro" id="IPR036513">
    <property type="entry name" value="STAS_dom_sf"/>
</dbReference>
<dbReference type="Proteomes" id="UP000054011">
    <property type="component" value="Unassembled WGS sequence"/>
</dbReference>
<name>A0A100Y2U1_9ACTN</name>
<organism evidence="3 4">
    <name type="scientific">Streptomyces kanasensis</name>
    <dbReference type="NCBI Taxonomy" id="936756"/>
    <lineage>
        <taxon>Bacteria</taxon>
        <taxon>Bacillati</taxon>
        <taxon>Actinomycetota</taxon>
        <taxon>Actinomycetes</taxon>
        <taxon>Kitasatosporales</taxon>
        <taxon>Streptomycetaceae</taxon>
        <taxon>Streptomyces</taxon>
    </lineage>
</organism>
<gene>
    <name evidence="3" type="ORF">ATE80_22530</name>
</gene>
<evidence type="ECO:0000313" key="4">
    <source>
        <dbReference type="Proteomes" id="UP000054011"/>
    </source>
</evidence>